<feature type="domain" description="WAP" evidence="3">
    <location>
        <begin position="116"/>
        <end position="171"/>
    </location>
</feature>
<keyword evidence="5" id="KW-1185">Reference proteome</keyword>
<dbReference type="GO" id="GO:0005576">
    <property type="term" value="C:extracellular region"/>
    <property type="evidence" value="ECO:0007669"/>
    <property type="project" value="InterPro"/>
</dbReference>
<feature type="signal peptide" evidence="2">
    <location>
        <begin position="1"/>
        <end position="19"/>
    </location>
</feature>
<reference evidence="4 5" key="2">
    <citation type="submission" date="2019-01" db="EMBL/GenBank/DDBJ databases">
        <title>The decoding of complex shrimp genome reveals the adaptation for benthos swimmer, frequently molting mechanism and breeding impact on genome.</title>
        <authorList>
            <person name="Sun Y."/>
            <person name="Gao Y."/>
            <person name="Yu Y."/>
        </authorList>
    </citation>
    <scope>NUCLEOTIDE SEQUENCE [LARGE SCALE GENOMIC DNA]</scope>
    <source>
        <tissue evidence="4">Muscle</tissue>
    </source>
</reference>
<evidence type="ECO:0000313" key="5">
    <source>
        <dbReference type="Proteomes" id="UP000283509"/>
    </source>
</evidence>
<sequence length="176" mass="18417">MRLAGYLAVVVASAAVTNGQYIGFGVPGQGLVDSLNGLISGGGFPVGNFPGQGNHFPGQGGHFPGQGGHFPGQGGHFPGQGGNYPGQGSCKYWCRSPENQYYCCDRGNNQGQGNYPGSKPGFCPAVRDVCPPTRFGVGRPIQCAHDGQCYGTSDKCCFDRCLGEHVCKPATYYTGR</sequence>
<gene>
    <name evidence="4" type="ORF">C7M84_016414</name>
</gene>
<organism evidence="4 5">
    <name type="scientific">Penaeus vannamei</name>
    <name type="common">Whiteleg shrimp</name>
    <name type="synonym">Litopenaeus vannamei</name>
    <dbReference type="NCBI Taxonomy" id="6689"/>
    <lineage>
        <taxon>Eukaryota</taxon>
        <taxon>Metazoa</taxon>
        <taxon>Ecdysozoa</taxon>
        <taxon>Arthropoda</taxon>
        <taxon>Crustacea</taxon>
        <taxon>Multicrustacea</taxon>
        <taxon>Malacostraca</taxon>
        <taxon>Eumalacostraca</taxon>
        <taxon>Eucarida</taxon>
        <taxon>Decapoda</taxon>
        <taxon>Dendrobranchiata</taxon>
        <taxon>Penaeoidea</taxon>
        <taxon>Penaeidae</taxon>
        <taxon>Penaeus</taxon>
    </lineage>
</organism>
<accession>A0A423SN68</accession>
<feature type="region of interest" description="Disordered" evidence="1">
    <location>
        <begin position="57"/>
        <end position="78"/>
    </location>
</feature>
<comment type="caution">
    <text evidence="4">The sequence shown here is derived from an EMBL/GenBank/DDBJ whole genome shotgun (WGS) entry which is preliminary data.</text>
</comment>
<dbReference type="EMBL" id="QCYY01003066">
    <property type="protein sequence ID" value="ROT65611.1"/>
    <property type="molecule type" value="Genomic_DNA"/>
</dbReference>
<dbReference type="SMART" id="SM00217">
    <property type="entry name" value="WAP"/>
    <property type="match status" value="1"/>
</dbReference>
<evidence type="ECO:0000256" key="1">
    <source>
        <dbReference type="SAM" id="MobiDB-lite"/>
    </source>
</evidence>
<feature type="compositionally biased region" description="Gly residues" evidence="1">
    <location>
        <begin position="58"/>
        <end position="78"/>
    </location>
</feature>
<name>A0A423SN68_PENVA</name>
<dbReference type="OrthoDB" id="6370971at2759"/>
<dbReference type="PROSITE" id="PS51390">
    <property type="entry name" value="WAP"/>
    <property type="match status" value="1"/>
</dbReference>
<feature type="chain" id="PRO_5019501465" evidence="2">
    <location>
        <begin position="20"/>
        <end position="176"/>
    </location>
</feature>
<dbReference type="Gene3D" id="4.10.75.10">
    <property type="entry name" value="Elafin-like"/>
    <property type="match status" value="1"/>
</dbReference>
<dbReference type="AlphaFoldDB" id="A0A423SN68"/>
<dbReference type="InterPro" id="IPR036645">
    <property type="entry name" value="Elafin-like_sf"/>
</dbReference>
<evidence type="ECO:0000256" key="2">
    <source>
        <dbReference type="SAM" id="SignalP"/>
    </source>
</evidence>
<dbReference type="InterPro" id="IPR008197">
    <property type="entry name" value="WAP_dom"/>
</dbReference>
<proteinExistence type="predicted"/>
<protein>
    <submittedName>
        <fullName evidence="4">Crustin Pm5</fullName>
    </submittedName>
</protein>
<evidence type="ECO:0000259" key="3">
    <source>
        <dbReference type="PROSITE" id="PS51390"/>
    </source>
</evidence>
<reference evidence="4 5" key="1">
    <citation type="submission" date="2018-04" db="EMBL/GenBank/DDBJ databases">
        <authorList>
            <person name="Zhang X."/>
            <person name="Yuan J."/>
            <person name="Li F."/>
            <person name="Xiang J."/>
        </authorList>
    </citation>
    <scope>NUCLEOTIDE SEQUENCE [LARGE SCALE GENOMIC DNA]</scope>
    <source>
        <tissue evidence="4">Muscle</tissue>
    </source>
</reference>
<keyword evidence="2" id="KW-0732">Signal</keyword>
<dbReference type="GO" id="GO:0030414">
    <property type="term" value="F:peptidase inhibitor activity"/>
    <property type="evidence" value="ECO:0007669"/>
    <property type="project" value="InterPro"/>
</dbReference>
<evidence type="ECO:0000313" key="4">
    <source>
        <dbReference type="EMBL" id="ROT65611.1"/>
    </source>
</evidence>
<dbReference type="Proteomes" id="UP000283509">
    <property type="component" value="Unassembled WGS sequence"/>
</dbReference>